<protein>
    <submittedName>
        <fullName evidence="1">Uncharacterized protein</fullName>
    </submittedName>
</protein>
<dbReference type="EMBL" id="BGPR01000124">
    <property type="protein sequence ID" value="GBL96773.1"/>
    <property type="molecule type" value="Genomic_DNA"/>
</dbReference>
<proteinExistence type="predicted"/>
<dbReference type="AlphaFoldDB" id="A0A4Y2BXW9"/>
<comment type="caution">
    <text evidence="1">The sequence shown here is derived from an EMBL/GenBank/DDBJ whole genome shotgun (WGS) entry which is preliminary data.</text>
</comment>
<name>A0A4Y2BXW9_ARAVE</name>
<dbReference type="Proteomes" id="UP000499080">
    <property type="component" value="Unassembled WGS sequence"/>
</dbReference>
<keyword evidence="2" id="KW-1185">Reference proteome</keyword>
<organism evidence="1 2">
    <name type="scientific">Araneus ventricosus</name>
    <name type="common">Orbweaver spider</name>
    <name type="synonym">Epeira ventricosa</name>
    <dbReference type="NCBI Taxonomy" id="182803"/>
    <lineage>
        <taxon>Eukaryota</taxon>
        <taxon>Metazoa</taxon>
        <taxon>Ecdysozoa</taxon>
        <taxon>Arthropoda</taxon>
        <taxon>Chelicerata</taxon>
        <taxon>Arachnida</taxon>
        <taxon>Araneae</taxon>
        <taxon>Araneomorphae</taxon>
        <taxon>Entelegynae</taxon>
        <taxon>Araneoidea</taxon>
        <taxon>Araneidae</taxon>
        <taxon>Araneus</taxon>
    </lineage>
</organism>
<accession>A0A4Y2BXW9</accession>
<reference evidence="1 2" key="1">
    <citation type="journal article" date="2019" name="Sci. Rep.">
        <title>Orb-weaving spider Araneus ventricosus genome elucidates the spidroin gene catalogue.</title>
        <authorList>
            <person name="Kono N."/>
            <person name="Nakamura H."/>
            <person name="Ohtoshi R."/>
            <person name="Moran D.A.P."/>
            <person name="Shinohara A."/>
            <person name="Yoshida Y."/>
            <person name="Fujiwara M."/>
            <person name="Mori M."/>
            <person name="Tomita M."/>
            <person name="Arakawa K."/>
        </authorList>
    </citation>
    <scope>NUCLEOTIDE SEQUENCE [LARGE SCALE GENOMIC DNA]</scope>
</reference>
<evidence type="ECO:0000313" key="2">
    <source>
        <dbReference type="Proteomes" id="UP000499080"/>
    </source>
</evidence>
<sequence>MGPQRIVVARGFVEWLRRSGEMSVNDRTLKEASRQTETSVQFLWAVVVVYAPWERSNWSNSERQQIPNSDHGNRA</sequence>
<evidence type="ECO:0000313" key="1">
    <source>
        <dbReference type="EMBL" id="GBL96773.1"/>
    </source>
</evidence>
<gene>
    <name evidence="1" type="ORF">AVEN_118918_1</name>
</gene>